<proteinExistence type="predicted"/>
<dbReference type="SFLD" id="SFLDG01386">
    <property type="entry name" value="main_SPASM_domain-containing"/>
    <property type="match status" value="1"/>
</dbReference>
<dbReference type="Pfam" id="PF04055">
    <property type="entry name" value="Radical_SAM"/>
    <property type="match status" value="1"/>
</dbReference>
<dbReference type="InterPro" id="IPR006638">
    <property type="entry name" value="Elp3/MiaA/NifB-like_rSAM"/>
</dbReference>
<keyword evidence="9" id="KW-0342">GTP-binding</keyword>
<dbReference type="PROSITE" id="PS01305">
    <property type="entry name" value="MOAA_NIFB_PQQE"/>
    <property type="match status" value="1"/>
</dbReference>
<keyword evidence="14" id="KW-1185">Reference proteome</keyword>
<sequence>MRMMLDENGRKIDSLRVSVTDRCNLRCGYCMPRGKSVEPEDEGVLGMEEMEELVRAFVDLGVAKVRIAGGDPLVRSGVVELVKALDALPDLEQIALTTNGQLLAPMARELAEAGLDRVDIRIDSLDPAKYQEMSGGGSLVNVLRGIREARKAGLGPVKLNVVLIGGLNEEEIEDFVDLTREYVMDVRFIELVPVGEATGWPGDRFLSNSVVLERVPSLVPVEDRFLDPASPASYYRLPDGQGRVGLIDPTRSDRVRLTARGHLELLHHADGGLDLGSLLRSMTASGVAPAERSRRLQEAIQAQLVRGDGSYVPVSSHWSGWSGKSAAKGEDWCG</sequence>
<organism evidence="13 14">
    <name type="scientific">Anaerotalea alkaliphila</name>
    <dbReference type="NCBI Taxonomy" id="2662126"/>
    <lineage>
        <taxon>Bacteria</taxon>
        <taxon>Bacillati</taxon>
        <taxon>Bacillota</taxon>
        <taxon>Clostridia</taxon>
        <taxon>Eubacteriales</taxon>
        <taxon>Anaerotalea</taxon>
    </lineage>
</organism>
<dbReference type="PANTHER" id="PTHR22960">
    <property type="entry name" value="MOLYBDOPTERIN COFACTOR SYNTHESIS PROTEIN A"/>
    <property type="match status" value="1"/>
</dbReference>
<dbReference type="AlphaFoldDB" id="A0A7X5HW81"/>
<evidence type="ECO:0000256" key="4">
    <source>
        <dbReference type="ARBA" id="ARBA00022691"/>
    </source>
</evidence>
<accession>A0A7X5HW81</accession>
<dbReference type="SFLD" id="SFLDG01067">
    <property type="entry name" value="SPASM/twitch_domain_containing"/>
    <property type="match status" value="1"/>
</dbReference>
<evidence type="ECO:0000256" key="8">
    <source>
        <dbReference type="ARBA" id="ARBA00023014"/>
    </source>
</evidence>
<evidence type="ECO:0000256" key="10">
    <source>
        <dbReference type="ARBA" id="ARBA00023150"/>
    </source>
</evidence>
<keyword evidence="7" id="KW-0408">Iron</keyword>
<dbReference type="InterPro" id="IPR000385">
    <property type="entry name" value="MoaA_NifB_PqqE_Fe-S-bd_CS"/>
</dbReference>
<dbReference type="SUPFAM" id="SSF102114">
    <property type="entry name" value="Radical SAM enzymes"/>
    <property type="match status" value="1"/>
</dbReference>
<evidence type="ECO:0000313" key="14">
    <source>
        <dbReference type="Proteomes" id="UP000461585"/>
    </source>
</evidence>
<dbReference type="SFLD" id="SFLDS00029">
    <property type="entry name" value="Radical_SAM"/>
    <property type="match status" value="1"/>
</dbReference>
<keyword evidence="3" id="KW-0004">4Fe-4S</keyword>
<dbReference type="InterPro" id="IPR010505">
    <property type="entry name" value="MoaA_twitch"/>
</dbReference>
<dbReference type="EMBL" id="JAAEEH010000021">
    <property type="protein sequence ID" value="NDL67807.1"/>
    <property type="molecule type" value="Genomic_DNA"/>
</dbReference>
<evidence type="ECO:0000259" key="12">
    <source>
        <dbReference type="PROSITE" id="PS51918"/>
    </source>
</evidence>
<dbReference type="CDD" id="cd01335">
    <property type="entry name" value="Radical_SAM"/>
    <property type="match status" value="1"/>
</dbReference>
<comment type="caution">
    <text evidence="13">The sequence shown here is derived from an EMBL/GenBank/DDBJ whole genome shotgun (WGS) entry which is preliminary data.</text>
</comment>
<dbReference type="Proteomes" id="UP000461585">
    <property type="component" value="Unassembled WGS sequence"/>
</dbReference>
<dbReference type="GO" id="GO:0051539">
    <property type="term" value="F:4 iron, 4 sulfur cluster binding"/>
    <property type="evidence" value="ECO:0007669"/>
    <property type="project" value="UniProtKB-KW"/>
</dbReference>
<dbReference type="PROSITE" id="PS51918">
    <property type="entry name" value="RADICAL_SAM"/>
    <property type="match status" value="1"/>
</dbReference>
<dbReference type="GO" id="GO:0061798">
    <property type="term" value="F:GTP 3',8'-cyclase activity"/>
    <property type="evidence" value="ECO:0007669"/>
    <property type="project" value="UniProtKB-EC"/>
</dbReference>
<keyword evidence="5" id="KW-0479">Metal-binding</keyword>
<gene>
    <name evidence="13" type="ORF">GXN74_08655</name>
</gene>
<keyword evidence="4" id="KW-0949">S-adenosyl-L-methionine</keyword>
<dbReference type="GO" id="GO:0005525">
    <property type="term" value="F:GTP binding"/>
    <property type="evidence" value="ECO:0007669"/>
    <property type="project" value="UniProtKB-KW"/>
</dbReference>
<dbReference type="SMART" id="SM00729">
    <property type="entry name" value="Elp3"/>
    <property type="match status" value="1"/>
</dbReference>
<evidence type="ECO:0000256" key="6">
    <source>
        <dbReference type="ARBA" id="ARBA00022741"/>
    </source>
</evidence>
<dbReference type="GO" id="GO:0006777">
    <property type="term" value="P:Mo-molybdopterin cofactor biosynthetic process"/>
    <property type="evidence" value="ECO:0007669"/>
    <property type="project" value="UniProtKB-KW"/>
</dbReference>
<dbReference type="GO" id="GO:0061799">
    <property type="term" value="F:cyclic pyranopterin monophosphate synthase activity"/>
    <property type="evidence" value="ECO:0007669"/>
    <property type="project" value="TreeGrafter"/>
</dbReference>
<dbReference type="Gene3D" id="3.20.20.70">
    <property type="entry name" value="Aldolase class I"/>
    <property type="match status" value="1"/>
</dbReference>
<dbReference type="GO" id="GO:0046872">
    <property type="term" value="F:metal ion binding"/>
    <property type="evidence" value="ECO:0007669"/>
    <property type="project" value="UniProtKB-KW"/>
</dbReference>
<evidence type="ECO:0000256" key="9">
    <source>
        <dbReference type="ARBA" id="ARBA00023134"/>
    </source>
</evidence>
<feature type="domain" description="Radical SAM core" evidence="12">
    <location>
        <begin position="7"/>
        <end position="238"/>
    </location>
</feature>
<comment type="cofactor">
    <cofactor evidence="1">
        <name>[4Fe-4S] cluster</name>
        <dbReference type="ChEBI" id="CHEBI:49883"/>
    </cofactor>
</comment>
<dbReference type="InterPro" id="IPR050105">
    <property type="entry name" value="MoCo_biosynth_MoaA/MoaC"/>
</dbReference>
<dbReference type="EC" id="4.1.99.22" evidence="2"/>
<dbReference type="Pfam" id="PF06463">
    <property type="entry name" value="Mob_synth_C"/>
    <property type="match status" value="1"/>
</dbReference>
<evidence type="ECO:0000256" key="3">
    <source>
        <dbReference type="ARBA" id="ARBA00022485"/>
    </source>
</evidence>
<evidence type="ECO:0000256" key="5">
    <source>
        <dbReference type="ARBA" id="ARBA00022723"/>
    </source>
</evidence>
<dbReference type="InterPro" id="IPR058240">
    <property type="entry name" value="rSAM_sf"/>
</dbReference>
<reference evidence="13 14" key="1">
    <citation type="submission" date="2020-01" db="EMBL/GenBank/DDBJ databases">
        <title>Anaeroalcalibacter tamaniensis gen. nov., sp. nov., moderately halophilic strictly anaerobic fermenter bacterium from mud volcano of Taman peninsula.</title>
        <authorList>
            <person name="Frolova A."/>
            <person name="Merkel A.Y."/>
            <person name="Slobodkin A.I."/>
        </authorList>
    </citation>
    <scope>NUCLEOTIDE SEQUENCE [LARGE SCALE GENOMIC DNA]</scope>
    <source>
        <strain evidence="13 14">F-3ap</strain>
    </source>
</reference>
<protein>
    <recommendedName>
        <fullName evidence="2">GTP 3',8-cyclase</fullName>
        <ecNumber evidence="2">4.1.99.22</ecNumber>
    </recommendedName>
</protein>
<keyword evidence="8" id="KW-0411">Iron-sulfur</keyword>
<comment type="catalytic activity">
    <reaction evidence="11">
        <text>GTP + AH2 + S-adenosyl-L-methionine = (8S)-3',8-cyclo-7,8-dihydroguanosine 5'-triphosphate + 5'-deoxyadenosine + L-methionine + A + H(+)</text>
        <dbReference type="Rhea" id="RHEA:49576"/>
        <dbReference type="ChEBI" id="CHEBI:13193"/>
        <dbReference type="ChEBI" id="CHEBI:15378"/>
        <dbReference type="ChEBI" id="CHEBI:17319"/>
        <dbReference type="ChEBI" id="CHEBI:17499"/>
        <dbReference type="ChEBI" id="CHEBI:37565"/>
        <dbReference type="ChEBI" id="CHEBI:57844"/>
        <dbReference type="ChEBI" id="CHEBI:59789"/>
        <dbReference type="ChEBI" id="CHEBI:131766"/>
        <dbReference type="EC" id="4.1.99.22"/>
    </reaction>
</comment>
<evidence type="ECO:0000256" key="11">
    <source>
        <dbReference type="ARBA" id="ARBA00048697"/>
    </source>
</evidence>
<keyword evidence="6" id="KW-0547">Nucleotide-binding</keyword>
<keyword evidence="10" id="KW-0501">Molybdenum cofactor biosynthesis</keyword>
<evidence type="ECO:0000313" key="13">
    <source>
        <dbReference type="EMBL" id="NDL67807.1"/>
    </source>
</evidence>
<dbReference type="PANTHER" id="PTHR22960:SF0">
    <property type="entry name" value="MOLYBDENUM COFACTOR BIOSYNTHESIS PROTEIN 1"/>
    <property type="match status" value="1"/>
</dbReference>
<dbReference type="InterPro" id="IPR013785">
    <property type="entry name" value="Aldolase_TIM"/>
</dbReference>
<evidence type="ECO:0000256" key="7">
    <source>
        <dbReference type="ARBA" id="ARBA00023004"/>
    </source>
</evidence>
<evidence type="ECO:0000256" key="1">
    <source>
        <dbReference type="ARBA" id="ARBA00001966"/>
    </source>
</evidence>
<name>A0A7X5HW81_9FIRM</name>
<dbReference type="UniPathway" id="UPA00344"/>
<evidence type="ECO:0000256" key="2">
    <source>
        <dbReference type="ARBA" id="ARBA00012167"/>
    </source>
</evidence>
<dbReference type="InterPro" id="IPR007197">
    <property type="entry name" value="rSAM"/>
</dbReference>